<reference evidence="3 4" key="2">
    <citation type="journal article" date="2012" name="Open Biol.">
        <title>Characteristics of nucleosomes and linker DNA regions on the genome of the basidiomycete Mixia osmundae revealed by mono- and dinucleosome mapping.</title>
        <authorList>
            <person name="Nishida H."/>
            <person name="Kondo S."/>
            <person name="Matsumoto T."/>
            <person name="Suzuki Y."/>
            <person name="Yoshikawa H."/>
            <person name="Taylor T.D."/>
            <person name="Sugiyama J."/>
        </authorList>
    </citation>
    <scope>NUCLEOTIDE SEQUENCE [LARGE SCALE GENOMIC DNA]</scope>
    <source>
        <strain evidence="4">CBS 9802 / IAM 14324 / JCM 22182 / KY 12970</strain>
    </source>
</reference>
<comment type="caution">
    <text evidence="3">The sequence shown here is derived from an EMBL/GenBank/DDBJ whole genome shotgun (WGS) entry which is preliminary data.</text>
</comment>
<proteinExistence type="inferred from homology"/>
<comment type="similarity">
    <text evidence="1">Belongs to the MT-A70-like family.</text>
</comment>
<dbReference type="eggNOG" id="KOG2356">
    <property type="taxonomic scope" value="Eukaryota"/>
</dbReference>
<dbReference type="STRING" id="764103.G7E5V9"/>
<dbReference type="OrthoDB" id="61116at2759"/>
<dbReference type="PANTHER" id="PTHR12829">
    <property type="entry name" value="N6-ADENOSINE-METHYLTRANSFERASE"/>
    <property type="match status" value="1"/>
</dbReference>
<organism evidence="3 4">
    <name type="scientific">Mixia osmundae (strain CBS 9802 / IAM 14324 / JCM 22182 / KY 12970)</name>
    <dbReference type="NCBI Taxonomy" id="764103"/>
    <lineage>
        <taxon>Eukaryota</taxon>
        <taxon>Fungi</taxon>
        <taxon>Dikarya</taxon>
        <taxon>Basidiomycota</taxon>
        <taxon>Pucciniomycotina</taxon>
        <taxon>Mixiomycetes</taxon>
        <taxon>Mixiales</taxon>
        <taxon>Mixiaceae</taxon>
        <taxon>Mixia</taxon>
    </lineage>
</organism>
<dbReference type="PROSITE" id="PS00092">
    <property type="entry name" value="N6_MTASE"/>
    <property type="match status" value="1"/>
</dbReference>
<dbReference type="AlphaFoldDB" id="G7E5V9"/>
<dbReference type="GO" id="GO:0032259">
    <property type="term" value="P:methylation"/>
    <property type="evidence" value="ECO:0007669"/>
    <property type="project" value="InterPro"/>
</dbReference>
<evidence type="ECO:0000313" key="3">
    <source>
        <dbReference type="EMBL" id="GAA98219.1"/>
    </source>
</evidence>
<name>G7E5V9_MIXOS</name>
<dbReference type="InterPro" id="IPR002052">
    <property type="entry name" value="DNA_methylase_N6_adenine_CS"/>
</dbReference>
<dbReference type="InParanoid" id="G7E5V9"/>
<reference evidence="3 4" key="1">
    <citation type="journal article" date="2011" name="J. Gen. Appl. Microbiol.">
        <title>Draft genome sequencing of the enigmatic basidiomycete Mixia osmundae.</title>
        <authorList>
            <person name="Nishida H."/>
            <person name="Nagatsuka Y."/>
            <person name="Sugiyama J."/>
        </authorList>
    </citation>
    <scope>NUCLEOTIDE SEQUENCE [LARGE SCALE GENOMIC DNA]</scope>
    <source>
        <strain evidence="4">CBS 9802 / IAM 14324 / JCM 22182 / KY 12970</strain>
    </source>
</reference>
<dbReference type="EMBL" id="BABT02000150">
    <property type="protein sequence ID" value="GAA98219.1"/>
    <property type="molecule type" value="Genomic_DNA"/>
</dbReference>
<feature type="region of interest" description="Disordered" evidence="2">
    <location>
        <begin position="111"/>
        <end position="141"/>
    </location>
</feature>
<sequence>MRLSDCWTGCQSSLSLLEIVVKRVSPRPRDSTTQLDQNEPMSIICRSTVQPFPSGASHSEPEATVRAEVTVLDSAKSYLDHFRATALRTAFVPQPDGQSVLQLCCPTPAEAPFTSTSSDKPAQRRPKRAKRSDEPHKSKADANAYHATISQLLHTAIASARSALSARAWYDADAICPPNPTIGADWAALVKDAPAAVPRKARSLDDVTGRIEALELINRVCKTDTGKVVHLDRQDTPILVPPCSAFLIADMKSWDLLLPPSHVVSDGYDLVILDPPWPNKSASRAKQYDQIDIYDLLDISLPTVLEGANTTRPCLVCVWLTNKPRYRRFVTDTLFPHWGISSGKTSEGHWIKTSTQGEPLFSLDDQDRRCYESFIMAWWIPSEYEGPAPVLPDPQVFLSVPIGHSRKPVIIDLLRHAFQRTPNVLELFARTTLSGRTFVESRMARWVSVGNEALKFNSASSFELA</sequence>
<gene>
    <name evidence="3" type="primary">Mo04902</name>
    <name evidence="3" type="ORF">E5Q_04902</name>
</gene>
<evidence type="ECO:0000256" key="2">
    <source>
        <dbReference type="SAM" id="MobiDB-lite"/>
    </source>
</evidence>
<evidence type="ECO:0008006" key="5">
    <source>
        <dbReference type="Google" id="ProtNLM"/>
    </source>
</evidence>
<dbReference type="Pfam" id="PF05063">
    <property type="entry name" value="MT-A70"/>
    <property type="match status" value="1"/>
</dbReference>
<dbReference type="GO" id="GO:0003676">
    <property type="term" value="F:nucleic acid binding"/>
    <property type="evidence" value="ECO:0007669"/>
    <property type="project" value="InterPro"/>
</dbReference>
<dbReference type="GO" id="GO:0005634">
    <property type="term" value="C:nucleus"/>
    <property type="evidence" value="ECO:0007669"/>
    <property type="project" value="TreeGrafter"/>
</dbReference>
<accession>G7E5V9</accession>
<protein>
    <recommendedName>
        <fullName evidence="5">MT-A70-domain-containing protein</fullName>
    </recommendedName>
</protein>
<dbReference type="InterPro" id="IPR007757">
    <property type="entry name" value="MT-A70-like"/>
</dbReference>
<dbReference type="PROSITE" id="PS51143">
    <property type="entry name" value="MT_A70"/>
    <property type="match status" value="1"/>
</dbReference>
<feature type="compositionally biased region" description="Basic and acidic residues" evidence="2">
    <location>
        <begin position="131"/>
        <end position="140"/>
    </location>
</feature>
<dbReference type="Proteomes" id="UP000009131">
    <property type="component" value="Unassembled WGS sequence"/>
</dbReference>
<dbReference type="HOGENOM" id="CLU_588038_0_0_1"/>
<dbReference type="RefSeq" id="XP_014569259.1">
    <property type="nucleotide sequence ID" value="XM_014713773.1"/>
</dbReference>
<dbReference type="PANTHER" id="PTHR12829:SF4">
    <property type="entry name" value="N(6)-ADENINE-SPECIFIC METHYLTRANSFERASE METTL4"/>
    <property type="match status" value="1"/>
</dbReference>
<evidence type="ECO:0000313" key="4">
    <source>
        <dbReference type="Proteomes" id="UP000009131"/>
    </source>
</evidence>
<dbReference type="GO" id="GO:0008168">
    <property type="term" value="F:methyltransferase activity"/>
    <property type="evidence" value="ECO:0007669"/>
    <property type="project" value="InterPro"/>
</dbReference>
<keyword evidence="4" id="KW-1185">Reference proteome</keyword>
<evidence type="ECO:0000256" key="1">
    <source>
        <dbReference type="PROSITE-ProRule" id="PRU00489"/>
    </source>
</evidence>